<evidence type="ECO:0000313" key="2">
    <source>
        <dbReference type="EMBL" id="KDR77553.1"/>
    </source>
</evidence>
<dbReference type="EMBL" id="KL142376">
    <property type="protein sequence ID" value="KDR77553.1"/>
    <property type="molecule type" value="Genomic_DNA"/>
</dbReference>
<dbReference type="AlphaFoldDB" id="A0A067TF03"/>
<reference evidence="3" key="1">
    <citation type="journal article" date="2014" name="Proc. Natl. Acad. Sci. U.S.A.">
        <title>Extensive sampling of basidiomycete genomes demonstrates inadequacy of the white-rot/brown-rot paradigm for wood decay fungi.</title>
        <authorList>
            <person name="Riley R."/>
            <person name="Salamov A.A."/>
            <person name="Brown D.W."/>
            <person name="Nagy L.G."/>
            <person name="Floudas D."/>
            <person name="Held B.W."/>
            <person name="Levasseur A."/>
            <person name="Lombard V."/>
            <person name="Morin E."/>
            <person name="Otillar R."/>
            <person name="Lindquist E.A."/>
            <person name="Sun H."/>
            <person name="LaButti K.M."/>
            <person name="Schmutz J."/>
            <person name="Jabbour D."/>
            <person name="Luo H."/>
            <person name="Baker S.E."/>
            <person name="Pisabarro A.G."/>
            <person name="Walton J.D."/>
            <person name="Blanchette R.A."/>
            <person name="Henrissat B."/>
            <person name="Martin F."/>
            <person name="Cullen D."/>
            <person name="Hibbett D.S."/>
            <person name="Grigoriev I.V."/>
        </authorList>
    </citation>
    <scope>NUCLEOTIDE SEQUENCE [LARGE SCALE GENOMIC DNA]</scope>
    <source>
        <strain evidence="3">CBS 339.88</strain>
    </source>
</reference>
<accession>A0A067TF03</accession>
<feature type="compositionally biased region" description="Polar residues" evidence="1">
    <location>
        <begin position="92"/>
        <end position="112"/>
    </location>
</feature>
<protein>
    <submittedName>
        <fullName evidence="2">Uncharacterized protein</fullName>
    </submittedName>
</protein>
<feature type="region of interest" description="Disordered" evidence="1">
    <location>
        <begin position="81"/>
        <end position="112"/>
    </location>
</feature>
<sequence>MSLDHLHITTQFTEDCIATQASVCERPACSKPIQAGQQHFYFGPDENSNRPGRYICEPCMSYYLKKPSTTACVVPTRAVPISGTAPAGPRDNPSQPRHGGQSTVKLASRSSC</sequence>
<organism evidence="2 3">
    <name type="scientific">Galerina marginata (strain CBS 339.88)</name>
    <dbReference type="NCBI Taxonomy" id="685588"/>
    <lineage>
        <taxon>Eukaryota</taxon>
        <taxon>Fungi</taxon>
        <taxon>Dikarya</taxon>
        <taxon>Basidiomycota</taxon>
        <taxon>Agaricomycotina</taxon>
        <taxon>Agaricomycetes</taxon>
        <taxon>Agaricomycetidae</taxon>
        <taxon>Agaricales</taxon>
        <taxon>Agaricineae</taxon>
        <taxon>Strophariaceae</taxon>
        <taxon>Galerina</taxon>
    </lineage>
</organism>
<gene>
    <name evidence="2" type="ORF">GALMADRAFT_138644</name>
</gene>
<keyword evidence="3" id="KW-1185">Reference proteome</keyword>
<dbReference type="OrthoDB" id="2632196at2759"/>
<proteinExistence type="predicted"/>
<dbReference type="HOGENOM" id="CLU_2146038_0_0_1"/>
<dbReference type="Proteomes" id="UP000027222">
    <property type="component" value="Unassembled WGS sequence"/>
</dbReference>
<evidence type="ECO:0000313" key="3">
    <source>
        <dbReference type="Proteomes" id="UP000027222"/>
    </source>
</evidence>
<name>A0A067TF03_GALM3</name>
<evidence type="ECO:0000256" key="1">
    <source>
        <dbReference type="SAM" id="MobiDB-lite"/>
    </source>
</evidence>